<keyword evidence="4" id="KW-1003">Cell membrane</keyword>
<dbReference type="RefSeq" id="WP_147930530.1">
    <property type="nucleotide sequence ID" value="NZ_VOXD01000012.1"/>
</dbReference>
<evidence type="ECO:0000256" key="4">
    <source>
        <dbReference type="ARBA" id="ARBA00022475"/>
    </source>
</evidence>
<dbReference type="Gene3D" id="3.30.1150.10">
    <property type="match status" value="1"/>
</dbReference>
<evidence type="ECO:0000259" key="11">
    <source>
        <dbReference type="PROSITE" id="PS52015"/>
    </source>
</evidence>
<keyword evidence="8" id="KW-1133">Transmembrane helix</keyword>
<evidence type="ECO:0000256" key="9">
    <source>
        <dbReference type="ARBA" id="ARBA00023136"/>
    </source>
</evidence>
<keyword evidence="6" id="KW-0812">Transmembrane</keyword>
<evidence type="ECO:0000256" key="6">
    <source>
        <dbReference type="ARBA" id="ARBA00022692"/>
    </source>
</evidence>
<evidence type="ECO:0000256" key="2">
    <source>
        <dbReference type="ARBA" id="ARBA00006555"/>
    </source>
</evidence>
<dbReference type="InterPro" id="IPR037682">
    <property type="entry name" value="TonB_C"/>
</dbReference>
<comment type="subcellular location">
    <subcellularLocation>
        <location evidence="1">Cell inner membrane</location>
        <topology evidence="1">Single-pass membrane protein</topology>
        <orientation evidence="1">Periplasmic side</orientation>
    </subcellularLocation>
</comment>
<dbReference type="PANTHER" id="PTHR33446:SF2">
    <property type="entry name" value="PROTEIN TONB"/>
    <property type="match status" value="1"/>
</dbReference>
<dbReference type="EMBL" id="VOXD01000012">
    <property type="protein sequence ID" value="TXF89700.1"/>
    <property type="molecule type" value="Genomic_DNA"/>
</dbReference>
<evidence type="ECO:0000313" key="13">
    <source>
        <dbReference type="Proteomes" id="UP000321907"/>
    </source>
</evidence>
<reference evidence="12 13" key="1">
    <citation type="submission" date="2019-08" db="EMBL/GenBank/DDBJ databases">
        <title>Lewinella sp. strain SSH13 Genome sequencing and assembly.</title>
        <authorList>
            <person name="Kim I."/>
        </authorList>
    </citation>
    <scope>NUCLEOTIDE SEQUENCE [LARGE SCALE GENOMIC DNA]</scope>
    <source>
        <strain evidence="12 13">SSH13</strain>
    </source>
</reference>
<keyword evidence="5" id="KW-0997">Cell inner membrane</keyword>
<keyword evidence="13" id="KW-1185">Reference proteome</keyword>
<evidence type="ECO:0000256" key="10">
    <source>
        <dbReference type="SAM" id="MobiDB-lite"/>
    </source>
</evidence>
<keyword evidence="7" id="KW-0653">Protein transport</keyword>
<evidence type="ECO:0000256" key="7">
    <source>
        <dbReference type="ARBA" id="ARBA00022927"/>
    </source>
</evidence>
<protein>
    <submittedName>
        <fullName evidence="12">Energy transducer TonB</fullName>
    </submittedName>
</protein>
<dbReference type="OrthoDB" id="1039448at2"/>
<feature type="domain" description="TonB C-terminal" evidence="11">
    <location>
        <begin position="16"/>
        <end position="111"/>
    </location>
</feature>
<feature type="region of interest" description="Disordered" evidence="10">
    <location>
        <begin position="103"/>
        <end position="155"/>
    </location>
</feature>
<dbReference type="GO" id="GO:0015031">
    <property type="term" value="P:protein transport"/>
    <property type="evidence" value="ECO:0007669"/>
    <property type="project" value="UniProtKB-KW"/>
</dbReference>
<gene>
    <name evidence="12" type="ORF">FUA23_09630</name>
</gene>
<dbReference type="AlphaFoldDB" id="A0A5C7FTV3"/>
<feature type="compositionally biased region" description="Polar residues" evidence="10">
    <location>
        <begin position="143"/>
        <end position="155"/>
    </location>
</feature>
<dbReference type="GO" id="GO:0055085">
    <property type="term" value="P:transmembrane transport"/>
    <property type="evidence" value="ECO:0007669"/>
    <property type="project" value="InterPro"/>
</dbReference>
<dbReference type="Proteomes" id="UP000321907">
    <property type="component" value="Unassembled WGS sequence"/>
</dbReference>
<keyword evidence="3" id="KW-0813">Transport</keyword>
<proteinExistence type="inferred from homology"/>
<feature type="compositionally biased region" description="Polar residues" evidence="10">
    <location>
        <begin position="119"/>
        <end position="131"/>
    </location>
</feature>
<organism evidence="12 13">
    <name type="scientific">Neolewinella aurantiaca</name>
    <dbReference type="NCBI Taxonomy" id="2602767"/>
    <lineage>
        <taxon>Bacteria</taxon>
        <taxon>Pseudomonadati</taxon>
        <taxon>Bacteroidota</taxon>
        <taxon>Saprospiria</taxon>
        <taxon>Saprospirales</taxon>
        <taxon>Lewinellaceae</taxon>
        <taxon>Neolewinella</taxon>
    </lineage>
</organism>
<evidence type="ECO:0000256" key="1">
    <source>
        <dbReference type="ARBA" id="ARBA00004383"/>
    </source>
</evidence>
<name>A0A5C7FTV3_9BACT</name>
<sequence length="155" mass="17064">MAKNRPSHVSRPVYPGGVAAMKKFVAANLKYPPAAIEAKVEGTVIIRYGLNYTGKVTQAKVKKGIGHGCDEEAMRVVKLMKFTVPQSSKKKVRIHQDVNIHFKLPKPKPTPKPKPAPKTSTSITYTQSGSLSGKVVRKKTTDNKPNSGYSYTIEW</sequence>
<dbReference type="GO" id="GO:0031992">
    <property type="term" value="F:energy transducer activity"/>
    <property type="evidence" value="ECO:0007669"/>
    <property type="project" value="TreeGrafter"/>
</dbReference>
<dbReference type="PROSITE" id="PS52015">
    <property type="entry name" value="TONB_CTD"/>
    <property type="match status" value="1"/>
</dbReference>
<dbReference type="PANTHER" id="PTHR33446">
    <property type="entry name" value="PROTEIN TONB-RELATED"/>
    <property type="match status" value="1"/>
</dbReference>
<dbReference type="Pfam" id="PF03544">
    <property type="entry name" value="TonB_C"/>
    <property type="match status" value="1"/>
</dbReference>
<dbReference type="SUPFAM" id="SSF74653">
    <property type="entry name" value="TolA/TonB C-terminal domain"/>
    <property type="match status" value="1"/>
</dbReference>
<evidence type="ECO:0000313" key="12">
    <source>
        <dbReference type="EMBL" id="TXF89700.1"/>
    </source>
</evidence>
<dbReference type="InterPro" id="IPR051045">
    <property type="entry name" value="TonB-dependent_transducer"/>
</dbReference>
<comment type="caution">
    <text evidence="12">The sequence shown here is derived from an EMBL/GenBank/DDBJ whole genome shotgun (WGS) entry which is preliminary data.</text>
</comment>
<dbReference type="InterPro" id="IPR006260">
    <property type="entry name" value="TonB/TolA_C"/>
</dbReference>
<accession>A0A5C7FTV3</accession>
<comment type="similarity">
    <text evidence="2">Belongs to the TonB family.</text>
</comment>
<evidence type="ECO:0000256" key="3">
    <source>
        <dbReference type="ARBA" id="ARBA00022448"/>
    </source>
</evidence>
<dbReference type="NCBIfam" id="TIGR01352">
    <property type="entry name" value="tonB_Cterm"/>
    <property type="match status" value="1"/>
</dbReference>
<evidence type="ECO:0000256" key="5">
    <source>
        <dbReference type="ARBA" id="ARBA00022519"/>
    </source>
</evidence>
<evidence type="ECO:0000256" key="8">
    <source>
        <dbReference type="ARBA" id="ARBA00022989"/>
    </source>
</evidence>
<dbReference type="GO" id="GO:0098797">
    <property type="term" value="C:plasma membrane protein complex"/>
    <property type="evidence" value="ECO:0007669"/>
    <property type="project" value="TreeGrafter"/>
</dbReference>
<keyword evidence="9" id="KW-0472">Membrane</keyword>